<accession>A0AAV4VAX3</accession>
<evidence type="ECO:0000313" key="2">
    <source>
        <dbReference type="Proteomes" id="UP001054837"/>
    </source>
</evidence>
<sequence>MESSKPSLELPEGKKIPAAPMFFFSGAASPRTKDMQMPEIFHERGCSNESSDFTAAVAKRVSNWKGLYLITAFVCLGTTEAPIKVTLKKVVRGCIKRYYCDSPIDQWKLFNCSGVRVNGGISGSFRMDVNGRDNRFRSRMDCVNHSCGDERGLIRTSLFMEDLRHLHIFGSGGSRVRKEEHQSSRNFLSFWKFQRRFRRLRGTFQKGKLASPMQRYWGNFWRTWAIVVPHIFQPSLRHIKGRRQRREAVGAKFNLGSLPQIVEEQRNTFRSSAPGDLQTRTCSNKASPTIGIRINAR</sequence>
<comment type="caution">
    <text evidence="1">The sequence shown here is derived from an EMBL/GenBank/DDBJ whole genome shotgun (WGS) entry which is preliminary data.</text>
</comment>
<keyword evidence="2" id="KW-1185">Reference proteome</keyword>
<evidence type="ECO:0000313" key="1">
    <source>
        <dbReference type="EMBL" id="GIY67271.1"/>
    </source>
</evidence>
<protein>
    <submittedName>
        <fullName evidence="1">Uncharacterized protein</fullName>
    </submittedName>
</protein>
<organism evidence="1 2">
    <name type="scientific">Caerostris darwini</name>
    <dbReference type="NCBI Taxonomy" id="1538125"/>
    <lineage>
        <taxon>Eukaryota</taxon>
        <taxon>Metazoa</taxon>
        <taxon>Ecdysozoa</taxon>
        <taxon>Arthropoda</taxon>
        <taxon>Chelicerata</taxon>
        <taxon>Arachnida</taxon>
        <taxon>Araneae</taxon>
        <taxon>Araneomorphae</taxon>
        <taxon>Entelegynae</taxon>
        <taxon>Araneoidea</taxon>
        <taxon>Araneidae</taxon>
        <taxon>Caerostris</taxon>
    </lineage>
</organism>
<dbReference type="EMBL" id="BPLQ01012715">
    <property type="protein sequence ID" value="GIY67271.1"/>
    <property type="molecule type" value="Genomic_DNA"/>
</dbReference>
<dbReference type="AlphaFoldDB" id="A0AAV4VAX3"/>
<dbReference type="Proteomes" id="UP001054837">
    <property type="component" value="Unassembled WGS sequence"/>
</dbReference>
<proteinExistence type="predicted"/>
<reference evidence="1 2" key="1">
    <citation type="submission" date="2021-06" db="EMBL/GenBank/DDBJ databases">
        <title>Caerostris darwini draft genome.</title>
        <authorList>
            <person name="Kono N."/>
            <person name="Arakawa K."/>
        </authorList>
    </citation>
    <scope>NUCLEOTIDE SEQUENCE [LARGE SCALE GENOMIC DNA]</scope>
</reference>
<name>A0AAV4VAX3_9ARAC</name>
<gene>
    <name evidence="1" type="ORF">CDAR_423651</name>
</gene>